<feature type="compositionally biased region" description="Polar residues" evidence="1">
    <location>
        <begin position="562"/>
        <end position="586"/>
    </location>
</feature>
<feature type="compositionally biased region" description="Polar residues" evidence="1">
    <location>
        <begin position="296"/>
        <end position="312"/>
    </location>
</feature>
<feature type="compositionally biased region" description="Polar residues" evidence="1">
    <location>
        <begin position="339"/>
        <end position="349"/>
    </location>
</feature>
<feature type="compositionally biased region" description="Basic and acidic residues" evidence="1">
    <location>
        <begin position="730"/>
        <end position="744"/>
    </location>
</feature>
<feature type="region of interest" description="Disordered" evidence="1">
    <location>
        <begin position="722"/>
        <end position="785"/>
    </location>
</feature>
<feature type="compositionally biased region" description="Basic and acidic residues" evidence="1">
    <location>
        <begin position="41"/>
        <end position="53"/>
    </location>
</feature>
<feature type="region of interest" description="Disordered" evidence="1">
    <location>
        <begin position="951"/>
        <end position="982"/>
    </location>
</feature>
<reference evidence="2" key="1">
    <citation type="submission" date="2025-08" db="UniProtKB">
        <authorList>
            <consortium name="Ensembl"/>
        </authorList>
    </citation>
    <scope>IDENTIFICATION</scope>
</reference>
<dbReference type="GO" id="GO:0001725">
    <property type="term" value="C:stress fiber"/>
    <property type="evidence" value="ECO:0007669"/>
    <property type="project" value="TreeGrafter"/>
</dbReference>
<feature type="region of interest" description="Disordered" evidence="1">
    <location>
        <begin position="810"/>
        <end position="847"/>
    </location>
</feature>
<organism evidence="2 3">
    <name type="scientific">Fundulus heteroclitus</name>
    <name type="common">Killifish</name>
    <name type="synonym">Mummichog</name>
    <dbReference type="NCBI Taxonomy" id="8078"/>
    <lineage>
        <taxon>Eukaryota</taxon>
        <taxon>Metazoa</taxon>
        <taxon>Chordata</taxon>
        <taxon>Craniata</taxon>
        <taxon>Vertebrata</taxon>
        <taxon>Euteleostomi</taxon>
        <taxon>Actinopterygii</taxon>
        <taxon>Neopterygii</taxon>
        <taxon>Teleostei</taxon>
        <taxon>Neoteleostei</taxon>
        <taxon>Acanthomorphata</taxon>
        <taxon>Ovalentaria</taxon>
        <taxon>Atherinomorphae</taxon>
        <taxon>Cyprinodontiformes</taxon>
        <taxon>Fundulidae</taxon>
        <taxon>Fundulus</taxon>
    </lineage>
</organism>
<dbReference type="InterPro" id="IPR030072">
    <property type="entry name" value="XIRP1/XIRP2"/>
</dbReference>
<feature type="compositionally biased region" description="Basic and acidic residues" evidence="1">
    <location>
        <begin position="132"/>
        <end position="158"/>
    </location>
</feature>
<proteinExistence type="predicted"/>
<dbReference type="GO" id="GO:0007015">
    <property type="term" value="P:actin filament organization"/>
    <property type="evidence" value="ECO:0007669"/>
    <property type="project" value="TreeGrafter"/>
</dbReference>
<feature type="compositionally biased region" description="Basic and acidic residues" evidence="1">
    <location>
        <begin position="198"/>
        <end position="214"/>
    </location>
</feature>
<feature type="compositionally biased region" description="Basic residues" evidence="1">
    <location>
        <begin position="262"/>
        <end position="272"/>
    </location>
</feature>
<feature type="compositionally biased region" description="Polar residues" evidence="1">
    <location>
        <begin position="160"/>
        <end position="182"/>
    </location>
</feature>
<feature type="compositionally biased region" description="Basic and acidic residues" evidence="1">
    <location>
        <begin position="314"/>
        <end position="337"/>
    </location>
</feature>
<evidence type="ECO:0000313" key="2">
    <source>
        <dbReference type="Ensembl" id="ENSFHEP00000002917.1"/>
    </source>
</evidence>
<protein>
    <submittedName>
        <fullName evidence="2">Xin actin binding repeat containing 2</fullName>
    </submittedName>
</protein>
<feature type="compositionally biased region" description="Polar residues" evidence="1">
    <location>
        <begin position="248"/>
        <end position="257"/>
    </location>
</feature>
<dbReference type="GeneTree" id="ENSGT00530000063779"/>
<feature type="compositionally biased region" description="Polar residues" evidence="1">
    <location>
        <begin position="274"/>
        <end position="288"/>
    </location>
</feature>
<sequence>MLSAKDQVNYSISGITQEGSKNTKTGAHLDSSLQVLVSDPTRSDGRSQHDKITVDSTAMSLAKQQMGSNETTKVVSSLKTSSVSAVKQHMQVTTQKTVTVSSNQMGQPGLTVSDVTGHAKKDTKTQNAKNSTKSEDKKRTETASRHVPDNVSKDEPKKGNASSNKVQENVPDQQTENTTPSANGKAIKQNQKSKKNNSKQEKPAETNKSNDSERQSVSQESKVEMIKVTEIKQEIKKDIPSPAVAATPENNTGNQPETPAPAKKKKKSRKSKGAAQQGQGKENVTESNTETKRVTSETTQQAHEKISVNQIRKTIKEEHDQTKREFTTTDGGDDKKSLQQKALQTQGEGSQKKEMTVTQQSAKEQLKESTDVPIMVTGKSEQNELVKSTTEGTKASRRHDVQVLISQITEIQNISDKIHSKSIKTLLNSVPDWIMSPERKLELEQSAEDRDARTHEEIVLNVRKLAESKLMDLADEKLEMHERELTAEKAGSALAAQRISKISISSAKIEHQTLKSTSHESRREEVSLCKSMDLRAPSPSLRMRPPSPTFITIESTRRTDSPQRVTPSPTLCDTPTSRINRITPSPTFDKAENLARLKETTAKLSRVVTPPPLTVHPVTEKILEEVKLPSTFHQQIKSDSKAMETSGPLFSSPNSDTIVTQSSPENNVLLLQTELNAPDDSDDSDLISASVKEKREFFEGAQKAELNKIFVRKEPVALTERLGPDMEQCEAEKKSRENDEHLRADLSSFVNKTESPEEKPYSRKELLPPAERLHNDTESSDCDKEKADVLQREMPAFNIQAIRNVFELGEQSSSVTEERRDKEELVSSLGETRADTSNLQRPRETKGEAAETILTLPSALSETKTVTEHFSDVDEFGNQVTGVTQHSESVSTQQAPFSYADAVKRKAARRAETYDEDATEKLLMNFHKTWTESETVFKNLGYTISEETSSQAVIRQTTTISSGKESMGLSDGCSDGGQKKVP</sequence>
<keyword evidence="3" id="KW-1185">Reference proteome</keyword>
<accession>A0A3Q2NUF9</accession>
<feature type="region of interest" description="Disordered" evidence="1">
    <location>
        <begin position="14"/>
        <end position="53"/>
    </location>
</feature>
<reference evidence="2" key="2">
    <citation type="submission" date="2025-09" db="UniProtKB">
        <authorList>
            <consortium name="Ensembl"/>
        </authorList>
    </citation>
    <scope>IDENTIFICATION</scope>
</reference>
<dbReference type="PANTHER" id="PTHR22591">
    <property type="entry name" value="XIN"/>
    <property type="match status" value="1"/>
</dbReference>
<feature type="compositionally biased region" description="Basic and acidic residues" evidence="1">
    <location>
        <begin position="816"/>
        <end position="825"/>
    </location>
</feature>
<feature type="region of interest" description="Disordered" evidence="1">
    <location>
        <begin position="95"/>
        <end position="395"/>
    </location>
</feature>
<feature type="compositionally biased region" description="Polar residues" evidence="1">
    <location>
        <begin position="14"/>
        <end position="35"/>
    </location>
</feature>
<feature type="compositionally biased region" description="Polar residues" evidence="1">
    <location>
        <begin position="379"/>
        <end position="393"/>
    </location>
</feature>
<dbReference type="Proteomes" id="UP000265000">
    <property type="component" value="Unplaced"/>
</dbReference>
<evidence type="ECO:0000256" key="1">
    <source>
        <dbReference type="SAM" id="MobiDB-lite"/>
    </source>
</evidence>
<feature type="compositionally biased region" description="Basic and acidic residues" evidence="1">
    <location>
        <begin position="221"/>
        <end position="239"/>
    </location>
</feature>
<dbReference type="AlphaFoldDB" id="A0A3Q2NUF9"/>
<dbReference type="GO" id="GO:0005925">
    <property type="term" value="C:focal adhesion"/>
    <property type="evidence" value="ECO:0007669"/>
    <property type="project" value="TreeGrafter"/>
</dbReference>
<name>A0A3Q2NUF9_FUNHE</name>
<feature type="region of interest" description="Disordered" evidence="1">
    <location>
        <begin position="556"/>
        <end position="586"/>
    </location>
</feature>
<dbReference type="PANTHER" id="PTHR22591:SF3">
    <property type="entry name" value="XIN ACTIN-BINDING REPEAT-CONTAINING 2B"/>
    <property type="match status" value="1"/>
</dbReference>
<dbReference type="GO" id="GO:0051015">
    <property type="term" value="F:actin filament binding"/>
    <property type="evidence" value="ECO:0007669"/>
    <property type="project" value="TreeGrafter"/>
</dbReference>
<evidence type="ECO:0000313" key="3">
    <source>
        <dbReference type="Proteomes" id="UP000265000"/>
    </source>
</evidence>
<dbReference type="Ensembl" id="ENSFHET00000011424.1">
    <property type="protein sequence ID" value="ENSFHEP00000002917.1"/>
    <property type="gene ID" value="ENSFHEG00000003764.1"/>
</dbReference>
<feature type="compositionally biased region" description="Low complexity" evidence="1">
    <location>
        <begin position="95"/>
        <end position="104"/>
    </location>
</feature>
<feature type="compositionally biased region" description="Basic and acidic residues" evidence="1">
    <location>
        <begin position="754"/>
        <end position="785"/>
    </location>
</feature>
<feature type="compositionally biased region" description="Polar residues" evidence="1">
    <location>
        <begin position="951"/>
        <end position="964"/>
    </location>
</feature>